<dbReference type="Gene3D" id="3.40.50.1820">
    <property type="entry name" value="alpha/beta hydrolase"/>
    <property type="match status" value="1"/>
</dbReference>
<keyword evidence="1" id="KW-0732">Signal</keyword>
<dbReference type="Pfam" id="PF00756">
    <property type="entry name" value="Esterase"/>
    <property type="match status" value="1"/>
</dbReference>
<dbReference type="KEGG" id="ctak:4412677_00858"/>
<name>A0A239X3N4_9FLAO</name>
<sequence>MKKFMVLFALFFVLGLNGQEKQSTAQPNVKIISENFEMPQLHRKRRIWVYLPPDYETSKKKYPVMYLHDGQNLFDDRTSYAGEWQIDEALNKIFAQSKESAIVVGIDNGGEKRIEELSPFKNSKYGGGNGENYMNFIVETLKPYIDKNYRTKSRRKCTSLGGSSLGALISVYGGVKFPETFGKILAFSNAFWFNSKELNDFIRNSKTNLKRQKYYFVQGKHESEDMDEQTLKVINSLKLRKVKPQNIYNRSDEDGKHNEMYWRREFPAAFLWLN</sequence>
<evidence type="ECO:0000313" key="3">
    <source>
        <dbReference type="Proteomes" id="UP000215196"/>
    </source>
</evidence>
<protein>
    <submittedName>
        <fullName evidence="2">Enterobactin/ferric enterobactin esterase</fullName>
    </submittedName>
</protein>
<evidence type="ECO:0000256" key="1">
    <source>
        <dbReference type="SAM" id="SignalP"/>
    </source>
</evidence>
<dbReference type="PANTHER" id="PTHR48098:SF6">
    <property type="entry name" value="FERRI-BACILLIBACTIN ESTERASE BESA"/>
    <property type="match status" value="1"/>
</dbReference>
<reference evidence="2 3" key="1">
    <citation type="submission" date="2017-06" db="EMBL/GenBank/DDBJ databases">
        <authorList>
            <consortium name="Pathogen Informatics"/>
        </authorList>
    </citation>
    <scope>NUCLEOTIDE SEQUENCE [LARGE SCALE GENOMIC DNA]</scope>
    <source>
        <strain evidence="2 3">NCTC13490</strain>
    </source>
</reference>
<dbReference type="PANTHER" id="PTHR48098">
    <property type="entry name" value="ENTEROCHELIN ESTERASE-RELATED"/>
    <property type="match status" value="1"/>
</dbReference>
<gene>
    <name evidence="2" type="ORF">SAMEA4412677_00858</name>
</gene>
<dbReference type="RefSeq" id="WP_095070703.1">
    <property type="nucleotide sequence ID" value="NZ_LT906465.1"/>
</dbReference>
<dbReference type="Proteomes" id="UP000215196">
    <property type="component" value="Chromosome 1"/>
</dbReference>
<dbReference type="InterPro" id="IPR050583">
    <property type="entry name" value="Mycobacterial_A85_antigen"/>
</dbReference>
<organism evidence="2 3">
    <name type="scientific">Chryseobacterium taklimakanense</name>
    <dbReference type="NCBI Taxonomy" id="536441"/>
    <lineage>
        <taxon>Bacteria</taxon>
        <taxon>Pseudomonadati</taxon>
        <taxon>Bacteroidota</taxon>
        <taxon>Flavobacteriia</taxon>
        <taxon>Flavobacteriales</taxon>
        <taxon>Weeksellaceae</taxon>
        <taxon>Chryseobacterium group</taxon>
        <taxon>Chryseobacterium</taxon>
    </lineage>
</organism>
<dbReference type="EMBL" id="LT906465">
    <property type="protein sequence ID" value="SNV41026.1"/>
    <property type="molecule type" value="Genomic_DNA"/>
</dbReference>
<accession>A0A239X3N4</accession>
<keyword evidence="3" id="KW-1185">Reference proteome</keyword>
<proteinExistence type="predicted"/>
<dbReference type="InterPro" id="IPR029058">
    <property type="entry name" value="AB_hydrolase_fold"/>
</dbReference>
<dbReference type="SUPFAM" id="SSF53474">
    <property type="entry name" value="alpha/beta-Hydrolases"/>
    <property type="match status" value="1"/>
</dbReference>
<feature type="chain" id="PRO_5012647516" evidence="1">
    <location>
        <begin position="19"/>
        <end position="274"/>
    </location>
</feature>
<dbReference type="AlphaFoldDB" id="A0A239X3N4"/>
<feature type="signal peptide" evidence="1">
    <location>
        <begin position="1"/>
        <end position="18"/>
    </location>
</feature>
<evidence type="ECO:0000313" key="2">
    <source>
        <dbReference type="EMBL" id="SNV41026.1"/>
    </source>
</evidence>
<dbReference type="InterPro" id="IPR000801">
    <property type="entry name" value="Esterase-like"/>
</dbReference>